<dbReference type="CDD" id="cd02440">
    <property type="entry name" value="AdoMet_MTases"/>
    <property type="match status" value="1"/>
</dbReference>
<dbReference type="OrthoDB" id="9816309at2"/>
<keyword evidence="3 7" id="KW-0489">Methyltransferase</keyword>
<sequence>MENEFNYFYDFVYRELNLNLNSYKDAQMQRRILSIMKKSGAKDMIEYSKLISKDEKIRKEFLDQVTINVTEFFRNKDMFEQLEKIIVNTTSKKFNKLKIWSAACSNGAEPYSIAIMLDRNNLLNKAEIIATDIDKEVLSKARDGKYKETELKGLDNNLLNKYFAKDLEHYRISENLRKKVNFKRHDLLLDKYERDCHLIVCRNVTIYFKQDVKDEVYRKFSESLVSGGILFIGATEGIYNPKEFGLMKVATCIYEKM</sequence>
<dbReference type="SUPFAM" id="SSF47757">
    <property type="entry name" value="Chemotaxis receptor methyltransferase CheR, N-terminal domain"/>
    <property type="match status" value="1"/>
</dbReference>
<dbReference type="PRINTS" id="PR00996">
    <property type="entry name" value="CHERMTFRASE"/>
</dbReference>
<reference evidence="7 8" key="1">
    <citation type="submission" date="2019-03" db="EMBL/GenBank/DDBJ databases">
        <title>Draft genome sequence data and analysis of a Fermenting Bacterium, Soehngenia longevitae strain 1933PT, isolated from petroleum reservoir in Azerbaijan.</title>
        <authorList>
            <person name="Grouzdev D.S."/>
            <person name="Bidzhieva S.K."/>
            <person name="Sokolova D.S."/>
            <person name="Tourova T.P."/>
            <person name="Poltaraus A.B."/>
            <person name="Nazina T.N."/>
        </authorList>
    </citation>
    <scope>NUCLEOTIDE SEQUENCE [LARGE SCALE GENOMIC DNA]</scope>
    <source>
        <strain evidence="7 8">1933P</strain>
    </source>
</reference>
<evidence type="ECO:0000256" key="1">
    <source>
        <dbReference type="ARBA" id="ARBA00001541"/>
    </source>
</evidence>
<dbReference type="InterPro" id="IPR000780">
    <property type="entry name" value="CheR_MeTrfase"/>
</dbReference>
<organism evidence="7 8">
    <name type="scientific">Soehngenia longivitae</name>
    <dbReference type="NCBI Taxonomy" id="2562294"/>
    <lineage>
        <taxon>Bacteria</taxon>
        <taxon>Bacillati</taxon>
        <taxon>Bacillota</taxon>
        <taxon>Tissierellia</taxon>
        <taxon>Tissierellales</taxon>
        <taxon>Tissierellaceae</taxon>
        <taxon>Soehngenia</taxon>
    </lineage>
</organism>
<protein>
    <recommendedName>
        <fullName evidence="2">protein-glutamate O-methyltransferase</fullName>
        <ecNumber evidence="2">2.1.1.80</ecNumber>
    </recommendedName>
</protein>
<evidence type="ECO:0000256" key="2">
    <source>
        <dbReference type="ARBA" id="ARBA00012534"/>
    </source>
</evidence>
<dbReference type="Proteomes" id="UP000298381">
    <property type="component" value="Unassembled WGS sequence"/>
</dbReference>
<dbReference type="InterPro" id="IPR029063">
    <property type="entry name" value="SAM-dependent_MTases_sf"/>
</dbReference>
<evidence type="ECO:0000313" key="7">
    <source>
        <dbReference type="EMBL" id="TFZ39897.1"/>
    </source>
</evidence>
<accession>A0A4Z0D2X8</accession>
<evidence type="ECO:0000256" key="5">
    <source>
        <dbReference type="ARBA" id="ARBA00022691"/>
    </source>
</evidence>
<evidence type="ECO:0000256" key="4">
    <source>
        <dbReference type="ARBA" id="ARBA00022679"/>
    </source>
</evidence>
<dbReference type="RefSeq" id="WP_135271213.1">
    <property type="nucleotide sequence ID" value="NZ_SRIB01000008.1"/>
</dbReference>
<dbReference type="EC" id="2.1.1.80" evidence="2"/>
<keyword evidence="4 7" id="KW-0808">Transferase</keyword>
<dbReference type="EMBL" id="SRIB01000008">
    <property type="protein sequence ID" value="TFZ39897.1"/>
    <property type="molecule type" value="Genomic_DNA"/>
</dbReference>
<evidence type="ECO:0000259" key="6">
    <source>
        <dbReference type="PROSITE" id="PS50123"/>
    </source>
</evidence>
<dbReference type="InterPro" id="IPR050903">
    <property type="entry name" value="Bact_Chemotaxis_MeTrfase"/>
</dbReference>
<dbReference type="InterPro" id="IPR022642">
    <property type="entry name" value="CheR_C"/>
</dbReference>
<dbReference type="Gene3D" id="1.10.155.10">
    <property type="entry name" value="Chemotaxis receptor methyltransferase CheR, N-terminal domain"/>
    <property type="match status" value="1"/>
</dbReference>
<comment type="catalytic activity">
    <reaction evidence="1">
        <text>L-glutamyl-[protein] + S-adenosyl-L-methionine = [protein]-L-glutamate 5-O-methyl ester + S-adenosyl-L-homocysteine</text>
        <dbReference type="Rhea" id="RHEA:24452"/>
        <dbReference type="Rhea" id="RHEA-COMP:10208"/>
        <dbReference type="Rhea" id="RHEA-COMP:10311"/>
        <dbReference type="ChEBI" id="CHEBI:29973"/>
        <dbReference type="ChEBI" id="CHEBI:57856"/>
        <dbReference type="ChEBI" id="CHEBI:59789"/>
        <dbReference type="ChEBI" id="CHEBI:82795"/>
        <dbReference type="EC" id="2.1.1.80"/>
    </reaction>
</comment>
<keyword evidence="5" id="KW-0949">S-adenosyl-L-methionine</keyword>
<name>A0A4Z0D2X8_9FIRM</name>
<evidence type="ECO:0000256" key="3">
    <source>
        <dbReference type="ARBA" id="ARBA00022603"/>
    </source>
</evidence>
<dbReference type="Pfam" id="PF01739">
    <property type="entry name" value="CheR"/>
    <property type="match status" value="1"/>
</dbReference>
<dbReference type="SUPFAM" id="SSF53335">
    <property type="entry name" value="S-adenosyl-L-methionine-dependent methyltransferases"/>
    <property type="match status" value="1"/>
</dbReference>
<dbReference type="Gene3D" id="3.40.50.150">
    <property type="entry name" value="Vaccinia Virus protein VP39"/>
    <property type="match status" value="1"/>
</dbReference>
<dbReference type="Pfam" id="PF03705">
    <property type="entry name" value="CheR_N"/>
    <property type="match status" value="1"/>
</dbReference>
<evidence type="ECO:0000313" key="8">
    <source>
        <dbReference type="Proteomes" id="UP000298381"/>
    </source>
</evidence>
<dbReference type="InterPro" id="IPR036804">
    <property type="entry name" value="CheR_N_sf"/>
</dbReference>
<dbReference type="InterPro" id="IPR022641">
    <property type="entry name" value="CheR_N"/>
</dbReference>
<dbReference type="PANTHER" id="PTHR24422">
    <property type="entry name" value="CHEMOTAXIS PROTEIN METHYLTRANSFERASE"/>
    <property type="match status" value="1"/>
</dbReference>
<proteinExistence type="predicted"/>
<comment type="caution">
    <text evidence="7">The sequence shown here is derived from an EMBL/GenBank/DDBJ whole genome shotgun (WGS) entry which is preliminary data.</text>
</comment>
<dbReference type="PANTHER" id="PTHR24422:SF19">
    <property type="entry name" value="CHEMOTAXIS PROTEIN METHYLTRANSFERASE"/>
    <property type="match status" value="1"/>
</dbReference>
<dbReference type="GO" id="GO:0032259">
    <property type="term" value="P:methylation"/>
    <property type="evidence" value="ECO:0007669"/>
    <property type="project" value="UniProtKB-KW"/>
</dbReference>
<dbReference type="PROSITE" id="PS50123">
    <property type="entry name" value="CHER"/>
    <property type="match status" value="1"/>
</dbReference>
<gene>
    <name evidence="7" type="ORF">E4100_06445</name>
</gene>
<keyword evidence="8" id="KW-1185">Reference proteome</keyword>
<dbReference type="GO" id="GO:0008983">
    <property type="term" value="F:protein-glutamate O-methyltransferase activity"/>
    <property type="evidence" value="ECO:0007669"/>
    <property type="project" value="UniProtKB-EC"/>
</dbReference>
<dbReference type="SMART" id="SM00138">
    <property type="entry name" value="MeTrc"/>
    <property type="match status" value="1"/>
</dbReference>
<feature type="domain" description="CheR-type methyltransferase" evidence="6">
    <location>
        <begin position="1"/>
        <end position="257"/>
    </location>
</feature>
<dbReference type="AlphaFoldDB" id="A0A4Z0D2X8"/>